<dbReference type="PROSITE" id="PS51257">
    <property type="entry name" value="PROKAR_LIPOPROTEIN"/>
    <property type="match status" value="1"/>
</dbReference>
<evidence type="ECO:0000256" key="1">
    <source>
        <dbReference type="SAM" id="MobiDB-lite"/>
    </source>
</evidence>
<dbReference type="EMBL" id="RQHF01000012">
    <property type="protein sequence ID" value="TGM59031.1"/>
    <property type="molecule type" value="Genomic_DNA"/>
</dbReference>
<keyword evidence="2" id="KW-0732">Signal</keyword>
<accession>A0ABY2NR86</accession>
<comment type="caution">
    <text evidence="3">The sequence shown here is derived from an EMBL/GenBank/DDBJ whole genome shotgun (WGS) entry which is preliminary data.</text>
</comment>
<organism evidence="3 4">
    <name type="scientific">Leptospira vanthielii</name>
    <dbReference type="NCBI Taxonomy" id="293085"/>
    <lineage>
        <taxon>Bacteria</taxon>
        <taxon>Pseudomonadati</taxon>
        <taxon>Spirochaetota</taxon>
        <taxon>Spirochaetia</taxon>
        <taxon>Leptospirales</taxon>
        <taxon>Leptospiraceae</taxon>
        <taxon>Leptospira</taxon>
    </lineage>
</organism>
<evidence type="ECO:0000313" key="3">
    <source>
        <dbReference type="EMBL" id="TGM59031.1"/>
    </source>
</evidence>
<sequence length="113" mass="12096">MNRWAFKFWFLCFGFVLAFSGCSNSKNYETRSQCMDRCVREQYVCALALAPQLDNATSTTVTCITMYVMCSDKCPFASTSRSTTTTRSSSSSSSSSGKKGGSSSSSSSSGGGD</sequence>
<proteinExistence type="predicted"/>
<name>A0ABY2NR86_9LEPT</name>
<protein>
    <recommendedName>
        <fullName evidence="5">Lipoprotein</fullName>
    </recommendedName>
</protein>
<feature type="chain" id="PRO_5046406678" description="Lipoprotein" evidence="2">
    <location>
        <begin position="19"/>
        <end position="113"/>
    </location>
</feature>
<dbReference type="Proteomes" id="UP000298112">
    <property type="component" value="Unassembled WGS sequence"/>
</dbReference>
<feature type="signal peptide" evidence="2">
    <location>
        <begin position="1"/>
        <end position="18"/>
    </location>
</feature>
<reference evidence="4" key="1">
    <citation type="journal article" date="2019" name="PLoS Negl. Trop. Dis.">
        <title>Revisiting the worldwide diversity of Leptospira species in the environment.</title>
        <authorList>
            <person name="Vincent A.T."/>
            <person name="Schiettekatte O."/>
            <person name="Bourhy P."/>
            <person name="Veyrier F.J."/>
            <person name="Picardeau M."/>
        </authorList>
    </citation>
    <scope>NUCLEOTIDE SEQUENCE [LARGE SCALE GENOMIC DNA]</scope>
    <source>
        <strain evidence="4">201601955</strain>
    </source>
</reference>
<feature type="region of interest" description="Disordered" evidence="1">
    <location>
        <begin position="77"/>
        <end position="113"/>
    </location>
</feature>
<feature type="compositionally biased region" description="Low complexity" evidence="1">
    <location>
        <begin position="78"/>
        <end position="113"/>
    </location>
</feature>
<gene>
    <name evidence="3" type="ORF">EHQ95_04730</name>
</gene>
<evidence type="ECO:0008006" key="5">
    <source>
        <dbReference type="Google" id="ProtNLM"/>
    </source>
</evidence>
<evidence type="ECO:0000256" key="2">
    <source>
        <dbReference type="SAM" id="SignalP"/>
    </source>
</evidence>
<evidence type="ECO:0000313" key="4">
    <source>
        <dbReference type="Proteomes" id="UP000298112"/>
    </source>
</evidence>
<keyword evidence="4" id="KW-1185">Reference proteome</keyword>